<dbReference type="RefSeq" id="WP_046134420.1">
    <property type="nucleotide sequence ID" value="NZ_FQVC01000001.1"/>
</dbReference>
<reference evidence="3 5" key="1">
    <citation type="submission" date="2015-03" db="EMBL/GenBank/DDBJ databases">
        <authorList>
            <person name="Hassan Y.I."/>
            <person name="Lepp D."/>
            <person name="Zhou T."/>
        </authorList>
    </citation>
    <scope>NUCLEOTIDE SEQUENCE [LARGE SCALE GENOMIC DNA]</scope>
    <source>
        <strain evidence="3 5">DSM 17137</strain>
    </source>
</reference>
<organism evidence="3 5">
    <name type="scientific">Devosia limi DSM 17137</name>
    <dbReference type="NCBI Taxonomy" id="1121477"/>
    <lineage>
        <taxon>Bacteria</taxon>
        <taxon>Pseudomonadati</taxon>
        <taxon>Pseudomonadota</taxon>
        <taxon>Alphaproteobacteria</taxon>
        <taxon>Hyphomicrobiales</taxon>
        <taxon>Devosiaceae</taxon>
        <taxon>Devosia</taxon>
    </lineage>
</organism>
<keyword evidence="5" id="KW-1185">Reference proteome</keyword>
<dbReference type="Proteomes" id="UP000184533">
    <property type="component" value="Unassembled WGS sequence"/>
</dbReference>
<dbReference type="InterPro" id="IPR005586">
    <property type="entry name" value="ABC_trans_aux"/>
</dbReference>
<protein>
    <submittedName>
        <fullName evidence="4">Cholesterol transport system auxiliary component</fullName>
    </submittedName>
</protein>
<reference evidence="4 6" key="2">
    <citation type="submission" date="2016-11" db="EMBL/GenBank/DDBJ databases">
        <authorList>
            <person name="Jaros S."/>
            <person name="Januszkiewicz K."/>
            <person name="Wedrychowicz H."/>
        </authorList>
    </citation>
    <scope>NUCLEOTIDE SEQUENCE [LARGE SCALE GENOMIC DNA]</scope>
    <source>
        <strain evidence="4 6">DSM 17137</strain>
    </source>
</reference>
<evidence type="ECO:0000313" key="3">
    <source>
        <dbReference type="EMBL" id="KKB85864.1"/>
    </source>
</evidence>
<dbReference type="EMBL" id="LAJF01000045">
    <property type="protein sequence ID" value="KKB85864.1"/>
    <property type="molecule type" value="Genomic_DNA"/>
</dbReference>
<dbReference type="EMBL" id="FQVC01000001">
    <property type="protein sequence ID" value="SHE34603.1"/>
    <property type="molecule type" value="Genomic_DNA"/>
</dbReference>
<dbReference type="Pfam" id="PF03886">
    <property type="entry name" value="ABC_trans_aux"/>
    <property type="match status" value="1"/>
</dbReference>
<dbReference type="SUPFAM" id="SSF159594">
    <property type="entry name" value="XCC0632-like"/>
    <property type="match status" value="1"/>
</dbReference>
<dbReference type="InterPro" id="IPR006311">
    <property type="entry name" value="TAT_signal"/>
</dbReference>
<evidence type="ECO:0000256" key="1">
    <source>
        <dbReference type="SAM" id="SignalP"/>
    </source>
</evidence>
<proteinExistence type="predicted"/>
<gene>
    <name evidence="4" type="ORF">SAMN02745223_00124</name>
    <name evidence="3" type="ORF">VW29_05935</name>
</gene>
<accession>A0A0F5LUM0</accession>
<evidence type="ECO:0000313" key="6">
    <source>
        <dbReference type="Proteomes" id="UP000184533"/>
    </source>
</evidence>
<dbReference type="PATRIC" id="fig|1121477.3.peg.2275"/>
<dbReference type="PROSITE" id="PS51318">
    <property type="entry name" value="TAT"/>
    <property type="match status" value="1"/>
</dbReference>
<dbReference type="Proteomes" id="UP000033608">
    <property type="component" value="Unassembled WGS sequence"/>
</dbReference>
<dbReference type="OrthoDB" id="9808689at2"/>
<feature type="chain" id="PRO_5015038395" evidence="1">
    <location>
        <begin position="22"/>
        <end position="196"/>
    </location>
</feature>
<evidence type="ECO:0000313" key="4">
    <source>
        <dbReference type="EMBL" id="SHE34603.1"/>
    </source>
</evidence>
<sequence>MNKTRRAFLAAGASGLALTLAGCFGGRPPITFDLDSVNHSPLSRRSSRVVVITLPKTVQTFDSQRVVVREPGNILSYLPEAQWSDTLPRLVQTRMLQTFESSNFPNIGRPDDQLAVDVTLATEIRAFEIDVARGNIATVTMNAKLVDERRGRIFASKSFTAERAATMSPTAAPIAALDEALQDVMSQILVWTARTA</sequence>
<evidence type="ECO:0000259" key="2">
    <source>
        <dbReference type="Pfam" id="PF03886"/>
    </source>
</evidence>
<dbReference type="PROSITE" id="PS51257">
    <property type="entry name" value="PROKAR_LIPOPROTEIN"/>
    <property type="match status" value="1"/>
</dbReference>
<dbReference type="STRING" id="1121477.SAMN02745223_00124"/>
<name>A0A0F5LUM0_9HYPH</name>
<feature type="domain" description="ABC-type transport auxiliary lipoprotein component" evidence="2">
    <location>
        <begin position="46"/>
        <end position="188"/>
    </location>
</feature>
<keyword evidence="1" id="KW-0732">Signal</keyword>
<dbReference type="Gene3D" id="3.40.50.10610">
    <property type="entry name" value="ABC-type transport auxiliary lipoprotein component"/>
    <property type="match status" value="1"/>
</dbReference>
<feature type="signal peptide" evidence="1">
    <location>
        <begin position="1"/>
        <end position="21"/>
    </location>
</feature>
<dbReference type="AlphaFoldDB" id="A0A0F5LUM0"/>
<evidence type="ECO:0000313" key="5">
    <source>
        <dbReference type="Proteomes" id="UP000033608"/>
    </source>
</evidence>